<name>A0A7C5SXG5_9AQUI</name>
<evidence type="ECO:0000313" key="1">
    <source>
        <dbReference type="EMBL" id="HHO74243.1"/>
    </source>
</evidence>
<dbReference type="AlphaFoldDB" id="A0A7C5SXG5"/>
<accession>A0A7C5SXG5</accession>
<dbReference type="GO" id="GO:0030435">
    <property type="term" value="P:sporulation resulting in formation of a cellular spore"/>
    <property type="evidence" value="ECO:0007669"/>
    <property type="project" value="InterPro"/>
</dbReference>
<organism evidence="1">
    <name type="scientific">Thermocrinis ruber</name>
    <dbReference type="NCBI Taxonomy" id="75906"/>
    <lineage>
        <taxon>Bacteria</taxon>
        <taxon>Pseudomonadati</taxon>
        <taxon>Aquificota</taxon>
        <taxon>Aquificia</taxon>
        <taxon>Aquificales</taxon>
        <taxon>Aquificaceae</taxon>
        <taxon>Thermocrinis</taxon>
    </lineage>
</organism>
<comment type="caution">
    <text evidence="1">The sequence shown here is derived from an EMBL/GenBank/DDBJ whole genome shotgun (WGS) entry which is preliminary data.</text>
</comment>
<reference evidence="1" key="1">
    <citation type="journal article" date="2020" name="mSystems">
        <title>Genome- and Community-Level Interaction Insights into Carbon Utilization and Element Cycling Functions of Hydrothermarchaeota in Hydrothermal Sediment.</title>
        <authorList>
            <person name="Zhou Z."/>
            <person name="Liu Y."/>
            <person name="Xu W."/>
            <person name="Pan J."/>
            <person name="Luo Z.H."/>
            <person name="Li M."/>
        </authorList>
    </citation>
    <scope>NUCLEOTIDE SEQUENCE [LARGE SCALE GENOMIC DNA]</scope>
    <source>
        <strain evidence="1">SpSt-114</strain>
    </source>
</reference>
<dbReference type="Gene3D" id="3.30.1120.40">
    <property type="entry name" value="Stage V sporulation protein G"/>
    <property type="match status" value="1"/>
</dbReference>
<sequence length="99" mass="11380">MKDTPNSNDRAPEVELLKFYPFEVSAKRPRLLGYADVKIDEIIIRGIKLFEAKNGGLFIQLPAINQGGKDYPVVEIKSRTLLDRIRREVVDYYKALENV</sequence>
<dbReference type="InterPro" id="IPR036751">
    <property type="entry name" value="SpoVG_sf"/>
</dbReference>
<proteinExistence type="predicted"/>
<dbReference type="SUPFAM" id="SSF160537">
    <property type="entry name" value="SpoVG-like"/>
    <property type="match status" value="1"/>
</dbReference>
<dbReference type="EMBL" id="DSAC01000075">
    <property type="protein sequence ID" value="HHO74243.1"/>
    <property type="molecule type" value="Genomic_DNA"/>
</dbReference>
<protein>
    <recommendedName>
        <fullName evidence="2">Stage V sporulation protein G</fullName>
    </recommendedName>
</protein>
<gene>
    <name evidence="1" type="ORF">ENN04_06345</name>
</gene>
<evidence type="ECO:0008006" key="2">
    <source>
        <dbReference type="Google" id="ProtNLM"/>
    </source>
</evidence>